<dbReference type="GeneID" id="98915624"/>
<comment type="function">
    <text evidence="1">Part of the ABC transporter complex PstSACB involved in phosphate import.</text>
</comment>
<keyword evidence="12" id="KW-1185">Reference proteome</keyword>
<dbReference type="RefSeq" id="WP_066451050.1">
    <property type="nucleotide sequence ID" value="NZ_JANKBF010000007.1"/>
</dbReference>
<evidence type="ECO:0000256" key="2">
    <source>
        <dbReference type="ARBA" id="ARBA00004193"/>
    </source>
</evidence>
<evidence type="ECO:0000256" key="8">
    <source>
        <dbReference type="ARBA" id="ARBA00023288"/>
    </source>
</evidence>
<feature type="transmembrane region" description="Helical" evidence="9">
    <location>
        <begin position="113"/>
        <end position="132"/>
    </location>
</feature>
<feature type="domain" description="PBP" evidence="10">
    <location>
        <begin position="237"/>
        <end position="465"/>
    </location>
</feature>
<gene>
    <name evidence="11" type="ORF">EDD60_11269</name>
</gene>
<dbReference type="InterPro" id="IPR024370">
    <property type="entry name" value="PBP_domain"/>
</dbReference>
<reference evidence="11 12" key="1">
    <citation type="submission" date="2019-03" db="EMBL/GenBank/DDBJ databases">
        <title>Genomic Encyclopedia of Type Strains, Phase IV (KMG-IV): sequencing the most valuable type-strain genomes for metagenomic binning, comparative biology and taxonomic classification.</title>
        <authorList>
            <person name="Goeker M."/>
        </authorList>
    </citation>
    <scope>NUCLEOTIDE SEQUENCE [LARGE SCALE GENOMIC DNA]</scope>
    <source>
        <strain evidence="11 12">DSM 29487</strain>
    </source>
</reference>
<comment type="subcellular location">
    <subcellularLocation>
        <location evidence="2">Cell membrane</location>
        <topology evidence="2">Lipid-anchor</topology>
    </subcellularLocation>
</comment>
<keyword evidence="9" id="KW-0812">Transmembrane</keyword>
<dbReference type="SUPFAM" id="SSF53850">
    <property type="entry name" value="Periplasmic binding protein-like II"/>
    <property type="match status" value="1"/>
</dbReference>
<evidence type="ECO:0000313" key="11">
    <source>
        <dbReference type="EMBL" id="TCV98573.1"/>
    </source>
</evidence>
<keyword evidence="6" id="KW-0732">Signal</keyword>
<dbReference type="GO" id="GO:0006817">
    <property type="term" value="P:phosphate ion transport"/>
    <property type="evidence" value="ECO:0007669"/>
    <property type="project" value="UniProtKB-KW"/>
</dbReference>
<feature type="transmembrane region" description="Helical" evidence="9">
    <location>
        <begin position="89"/>
        <end position="108"/>
    </location>
</feature>
<comment type="similarity">
    <text evidence="3">Belongs to the PstS family.</text>
</comment>
<evidence type="ECO:0000256" key="7">
    <source>
        <dbReference type="ARBA" id="ARBA00023139"/>
    </source>
</evidence>
<keyword evidence="5" id="KW-0813">Transport</keyword>
<evidence type="ECO:0000256" key="4">
    <source>
        <dbReference type="ARBA" id="ARBA00011529"/>
    </source>
</evidence>
<evidence type="ECO:0000256" key="5">
    <source>
        <dbReference type="ARBA" id="ARBA00022592"/>
    </source>
</evidence>
<evidence type="ECO:0000256" key="9">
    <source>
        <dbReference type="SAM" id="Phobius"/>
    </source>
</evidence>
<evidence type="ECO:0000256" key="6">
    <source>
        <dbReference type="ARBA" id="ARBA00022729"/>
    </source>
</evidence>
<name>A0A4R3Z3W4_9FIRM</name>
<feature type="transmembrane region" description="Helical" evidence="9">
    <location>
        <begin position="12"/>
        <end position="43"/>
    </location>
</feature>
<accession>A0A4R3Z3W4</accession>
<evidence type="ECO:0000313" key="12">
    <source>
        <dbReference type="Proteomes" id="UP000295515"/>
    </source>
</evidence>
<comment type="subunit">
    <text evidence="4">The complex is composed of two ATP-binding proteins (PstB), two transmembrane proteins (PstC and PstA) and a solute-binding protein (PstS).</text>
</comment>
<sequence length="480" mass="54982">MKTYLKLYFFQYLLLFFCLSLPAMTLYLIPLVPFLSILFLAIYQYVRYYHHKLNEETLKFHTTISLIVLIALTISLIFSRGYLSSPAWILFYITAIPFAPYLFGVIFIGDYMVCFLSIVLILFSNILFISFYLKPVHYIKKICLIILIAVIGMGGNNFLYQNSQSQRYKGGHDFEYMNGYSSTDLSDYTPYATNSKLVTLKEPSSFIIEKEADMPILDGAEACYPVYSAIAKAVYKDIDSLERQYQIDYQYTNGKIVTFTNTSIGYSRLFNGEIDMFFGAKPSASQLEEAKSSGVELEYTPIGKEAFVFFVNQKNPIDNLSTQQIKDIYHGSITNWKEVGGHNHDISAFQRPERSGSQAMMNYFMGDTSLKEPLTYEMLSGMGGIINEVAQYYNEDGAIGYTFKYFLEGLHQEDHVKILSVDGVYPTSENIKDKTYPISTYLYCVTLKSNQKENVKKLKNYLLSNQGQYIIEKTGYCSLK</sequence>
<comment type="caution">
    <text evidence="11">The sequence shown here is derived from an EMBL/GenBank/DDBJ whole genome shotgun (WGS) entry which is preliminary data.</text>
</comment>
<dbReference type="Gene3D" id="3.40.190.10">
    <property type="entry name" value="Periplasmic binding protein-like II"/>
    <property type="match status" value="2"/>
</dbReference>
<dbReference type="GO" id="GO:0005886">
    <property type="term" value="C:plasma membrane"/>
    <property type="evidence" value="ECO:0007669"/>
    <property type="project" value="UniProtKB-SubCell"/>
</dbReference>
<evidence type="ECO:0000259" key="10">
    <source>
        <dbReference type="Pfam" id="PF12849"/>
    </source>
</evidence>
<proteinExistence type="inferred from homology"/>
<dbReference type="AlphaFoldDB" id="A0A4R3Z3W4"/>
<dbReference type="Pfam" id="PF12849">
    <property type="entry name" value="PBP_like_2"/>
    <property type="match status" value="1"/>
</dbReference>
<dbReference type="PANTHER" id="PTHR30570:SF1">
    <property type="entry name" value="PHOSPHATE-BINDING PROTEIN PSTS"/>
    <property type="match status" value="1"/>
</dbReference>
<feature type="transmembrane region" description="Helical" evidence="9">
    <location>
        <begin position="64"/>
        <end position="83"/>
    </location>
</feature>
<keyword evidence="5" id="KW-0592">Phosphate transport</keyword>
<organism evidence="11 12">
    <name type="scientific">Longibaculum muris</name>
    <dbReference type="NCBI Taxonomy" id="1796628"/>
    <lineage>
        <taxon>Bacteria</taxon>
        <taxon>Bacillati</taxon>
        <taxon>Bacillota</taxon>
        <taxon>Erysipelotrichia</taxon>
        <taxon>Erysipelotrichales</taxon>
        <taxon>Coprobacillaceae</taxon>
        <taxon>Longibaculum</taxon>
    </lineage>
</organism>
<keyword evidence="9" id="KW-0472">Membrane</keyword>
<dbReference type="PANTHER" id="PTHR30570">
    <property type="entry name" value="PERIPLASMIC PHOSPHATE BINDING COMPONENT OF PHOSPHATE ABC TRANSPORTER"/>
    <property type="match status" value="1"/>
</dbReference>
<evidence type="ECO:0000256" key="3">
    <source>
        <dbReference type="ARBA" id="ARBA00008725"/>
    </source>
</evidence>
<keyword evidence="8" id="KW-0449">Lipoprotein</keyword>
<keyword evidence="7" id="KW-0564">Palmitate</keyword>
<dbReference type="Proteomes" id="UP000295515">
    <property type="component" value="Unassembled WGS sequence"/>
</dbReference>
<dbReference type="EMBL" id="SMCQ01000012">
    <property type="protein sequence ID" value="TCV98573.1"/>
    <property type="molecule type" value="Genomic_DNA"/>
</dbReference>
<evidence type="ECO:0000256" key="1">
    <source>
        <dbReference type="ARBA" id="ARBA00002841"/>
    </source>
</evidence>
<dbReference type="InterPro" id="IPR050811">
    <property type="entry name" value="Phosphate_ABC_transporter"/>
</dbReference>
<keyword evidence="9" id="KW-1133">Transmembrane helix</keyword>
<protein>
    <submittedName>
        <fullName evidence="11">Phosphate transport system substrate-binding protein</fullName>
    </submittedName>
</protein>
<feature type="transmembrane region" description="Helical" evidence="9">
    <location>
        <begin position="138"/>
        <end position="159"/>
    </location>
</feature>